<comment type="caution">
    <text evidence="1">The sequence shown here is derived from an EMBL/GenBank/DDBJ whole genome shotgun (WGS) entry which is preliminary data.</text>
</comment>
<dbReference type="EMBL" id="QKYT01000472">
    <property type="protein sequence ID" value="RIA84724.1"/>
    <property type="molecule type" value="Genomic_DNA"/>
</dbReference>
<gene>
    <name evidence="1" type="ORF">C1645_831848</name>
</gene>
<name>A0A397SPZ9_9GLOM</name>
<accession>A0A397SPZ9</accession>
<sequence length="175" mass="20644">MDKTKSEKGQNGRNNLKEECTLSDEIKKLRNLYVQNDNNELIISNQESSTLYKSNSIDSINGNYTSKIYQFVNFPEPRNTTEEEQEAFHSKPYSFNIPDNINNFNNSSNENVSQSSNVYKVFEKLQINSDYNIQNDHERKTVRQFKKHEYIDVNDDIYNNPNFHSEEQDDLEIPR</sequence>
<evidence type="ECO:0000313" key="2">
    <source>
        <dbReference type="Proteomes" id="UP000265703"/>
    </source>
</evidence>
<proteinExistence type="predicted"/>
<dbReference type="Proteomes" id="UP000265703">
    <property type="component" value="Unassembled WGS sequence"/>
</dbReference>
<keyword evidence="2" id="KW-1185">Reference proteome</keyword>
<reference evidence="1 2" key="1">
    <citation type="submission" date="2018-06" db="EMBL/GenBank/DDBJ databases">
        <title>Comparative genomics reveals the genomic features of Rhizophagus irregularis, R. cerebriforme, R. diaphanum and Gigaspora rosea, and their symbiotic lifestyle signature.</title>
        <authorList>
            <person name="Morin E."/>
            <person name="San Clemente H."/>
            <person name="Chen E.C.H."/>
            <person name="De La Providencia I."/>
            <person name="Hainaut M."/>
            <person name="Kuo A."/>
            <person name="Kohler A."/>
            <person name="Murat C."/>
            <person name="Tang N."/>
            <person name="Roy S."/>
            <person name="Loubradou J."/>
            <person name="Henrissat B."/>
            <person name="Grigoriev I.V."/>
            <person name="Corradi N."/>
            <person name="Roux C."/>
            <person name="Martin F.M."/>
        </authorList>
    </citation>
    <scope>NUCLEOTIDE SEQUENCE [LARGE SCALE GENOMIC DNA]</scope>
    <source>
        <strain evidence="1 2">DAOM 227022</strain>
    </source>
</reference>
<dbReference type="AlphaFoldDB" id="A0A397SPZ9"/>
<organism evidence="1 2">
    <name type="scientific">Glomus cerebriforme</name>
    <dbReference type="NCBI Taxonomy" id="658196"/>
    <lineage>
        <taxon>Eukaryota</taxon>
        <taxon>Fungi</taxon>
        <taxon>Fungi incertae sedis</taxon>
        <taxon>Mucoromycota</taxon>
        <taxon>Glomeromycotina</taxon>
        <taxon>Glomeromycetes</taxon>
        <taxon>Glomerales</taxon>
        <taxon>Glomeraceae</taxon>
        <taxon>Glomus</taxon>
    </lineage>
</organism>
<protein>
    <submittedName>
        <fullName evidence="1">Uncharacterized protein</fullName>
    </submittedName>
</protein>
<dbReference type="OrthoDB" id="2363634at2759"/>
<evidence type="ECO:0000313" key="1">
    <source>
        <dbReference type="EMBL" id="RIA84724.1"/>
    </source>
</evidence>